<comment type="catalytic activity">
    <reaction evidence="12">
        <text>L-2,4-diaminobutanoate + 2-oxoglutarate = L-aspartate 4-semialdehyde + L-glutamate</text>
        <dbReference type="Rhea" id="RHEA:11160"/>
        <dbReference type="ChEBI" id="CHEBI:16810"/>
        <dbReference type="ChEBI" id="CHEBI:29985"/>
        <dbReference type="ChEBI" id="CHEBI:58761"/>
        <dbReference type="ChEBI" id="CHEBI:537519"/>
        <dbReference type="EC" id="2.6.1.76"/>
    </reaction>
</comment>
<comment type="cofactor">
    <cofactor evidence="1">
        <name>pyridoxal 5'-phosphate</name>
        <dbReference type="ChEBI" id="CHEBI:597326"/>
    </cofactor>
</comment>
<dbReference type="InterPro" id="IPR005814">
    <property type="entry name" value="Aminotrans_3"/>
</dbReference>
<evidence type="ECO:0000256" key="13">
    <source>
        <dbReference type="SAM" id="MobiDB-lite"/>
    </source>
</evidence>
<dbReference type="GO" id="GO:0045303">
    <property type="term" value="F:diaminobutyrate-2-oxoglutarate transaminase activity"/>
    <property type="evidence" value="ECO:0007669"/>
    <property type="project" value="UniProtKB-EC"/>
</dbReference>
<evidence type="ECO:0000256" key="2">
    <source>
        <dbReference type="ARBA" id="ARBA00002189"/>
    </source>
</evidence>
<evidence type="ECO:0000256" key="10">
    <source>
        <dbReference type="ARBA" id="ARBA00030665"/>
    </source>
</evidence>
<organism evidence="14 15">
    <name type="scientific">Bacillus safensis</name>
    <dbReference type="NCBI Taxonomy" id="561879"/>
    <lineage>
        <taxon>Bacteria</taxon>
        <taxon>Bacillati</taxon>
        <taxon>Bacillota</taxon>
        <taxon>Bacilli</taxon>
        <taxon>Bacillales</taxon>
        <taxon>Bacillaceae</taxon>
        <taxon>Bacillus</taxon>
    </lineage>
</organism>
<evidence type="ECO:0000313" key="15">
    <source>
        <dbReference type="Proteomes" id="UP000464658"/>
    </source>
</evidence>
<dbReference type="EMBL" id="AP021906">
    <property type="protein sequence ID" value="BBP88389.1"/>
    <property type="molecule type" value="Genomic_DNA"/>
</dbReference>
<comment type="function">
    <text evidence="2">Catalyzes reversively the conversion of L-aspartate beta-semialdehyde (ASA) to L-2,4-diaminobutyrate (DABA) by transamination with L-glutamate.</text>
</comment>
<feature type="region of interest" description="Disordered" evidence="13">
    <location>
        <begin position="1"/>
        <end position="27"/>
    </location>
</feature>
<proteinExistence type="inferred from homology"/>
<dbReference type="GO" id="GO:0019491">
    <property type="term" value="P:ectoine biosynthetic process"/>
    <property type="evidence" value="ECO:0007669"/>
    <property type="project" value="UniProtKB-UniPathway"/>
</dbReference>
<keyword evidence="8" id="KW-0808">Transferase</keyword>
<dbReference type="InterPro" id="IPR015422">
    <property type="entry name" value="PyrdxlP-dep_Trfase_small"/>
</dbReference>
<dbReference type="AlphaFoldDB" id="A0A5S9M8X5"/>
<evidence type="ECO:0000256" key="11">
    <source>
        <dbReference type="ARBA" id="ARBA00031476"/>
    </source>
</evidence>
<protein>
    <recommendedName>
        <fullName evidence="6">Diaminobutyrate--2-oxoglutarate transaminase</fullName>
        <ecNumber evidence="5">2.6.1.76</ecNumber>
    </recommendedName>
    <alternativeName>
        <fullName evidence="10">DABA aminotransferase</fullName>
    </alternativeName>
    <alternativeName>
        <fullName evidence="11">Diaminobutyrate--2-oxoglutarate aminotransferase</fullName>
    </alternativeName>
    <alternativeName>
        <fullName evidence="9">L-2,4-diaminobutyric acid transaminase</fullName>
    </alternativeName>
</protein>
<dbReference type="EC" id="2.6.1.76" evidence="5"/>
<dbReference type="GO" id="GO:0030170">
    <property type="term" value="F:pyridoxal phosphate binding"/>
    <property type="evidence" value="ECO:0007669"/>
    <property type="project" value="InterPro"/>
</dbReference>
<reference evidence="14 15" key="1">
    <citation type="submission" date="2019-12" db="EMBL/GenBank/DDBJ databases">
        <title>Full genome sequence of a Bacillus safensis strain isolated from commercially available natto in Indonesia.</title>
        <authorList>
            <person name="Yoshida M."/>
            <person name="Uomi M."/>
            <person name="Waturangi D."/>
            <person name="Ekaputri J.J."/>
            <person name="Setiamarga D.H.E."/>
        </authorList>
    </citation>
    <scope>NUCLEOTIDE SEQUENCE [LARGE SCALE GENOMIC DNA]</scope>
    <source>
        <strain evidence="14 15">IDN1</strain>
    </source>
</reference>
<evidence type="ECO:0000256" key="9">
    <source>
        <dbReference type="ARBA" id="ARBA00029744"/>
    </source>
</evidence>
<dbReference type="UniPathway" id="UPA00067">
    <property type="reaction ID" value="UER00121"/>
</dbReference>
<dbReference type="Gene3D" id="3.90.1150.10">
    <property type="entry name" value="Aspartate Aminotransferase, domain 1"/>
    <property type="match status" value="1"/>
</dbReference>
<evidence type="ECO:0000313" key="14">
    <source>
        <dbReference type="EMBL" id="BBP88389.1"/>
    </source>
</evidence>
<evidence type="ECO:0000256" key="7">
    <source>
        <dbReference type="ARBA" id="ARBA00022576"/>
    </source>
</evidence>
<comment type="similarity">
    <text evidence="4">Belongs to the class-III pyridoxal-phosphate-dependent aminotransferase family.</text>
</comment>
<dbReference type="InterPro" id="IPR004637">
    <property type="entry name" value="Dat"/>
</dbReference>
<evidence type="ECO:0000256" key="3">
    <source>
        <dbReference type="ARBA" id="ARBA00004946"/>
    </source>
</evidence>
<accession>A0A5S9M8X5</accession>
<dbReference type="PANTHER" id="PTHR43552:SF1">
    <property type="entry name" value="DIAMINOBUTYRATE--2-OXOGLUTARATE AMINOTRANSFERASE"/>
    <property type="match status" value="1"/>
</dbReference>
<name>A0A5S9M8X5_BACIA</name>
<feature type="compositionally biased region" description="Polar residues" evidence="13">
    <location>
        <begin position="1"/>
        <end position="24"/>
    </location>
</feature>
<comment type="pathway">
    <text evidence="3">Amine and polyamine biosynthesis; ectoine biosynthesis; L-ectoine from L-aspartate 4-semialdehyde: step 1/3.</text>
</comment>
<evidence type="ECO:0000256" key="5">
    <source>
        <dbReference type="ARBA" id="ARBA00013155"/>
    </source>
</evidence>
<sequence>MSIKTVSKNQQFLEQQSQRESNARSYPRRFPLAMQKAEGMIVTDADGRVFYDCLAGAGTLALGHNHPVVIEAIERMLHEKRPLHTLDITSEIKEEFVNEIFFSPARRVCKESKNSILWTNWR</sequence>
<dbReference type="SUPFAM" id="SSF53383">
    <property type="entry name" value="PLP-dependent transferases"/>
    <property type="match status" value="1"/>
</dbReference>
<evidence type="ECO:0000256" key="6">
    <source>
        <dbReference type="ARBA" id="ARBA00014798"/>
    </source>
</evidence>
<keyword evidence="7" id="KW-0032">Aminotransferase</keyword>
<dbReference type="PANTHER" id="PTHR43552">
    <property type="entry name" value="DIAMINOBUTYRATE--2-OXOGLUTARATE AMINOTRANSFERASE"/>
    <property type="match status" value="1"/>
</dbReference>
<dbReference type="InterPro" id="IPR015424">
    <property type="entry name" value="PyrdxlP-dep_Trfase"/>
</dbReference>
<gene>
    <name evidence="14" type="ORF">BsIDN1_20070</name>
</gene>
<evidence type="ECO:0000256" key="8">
    <source>
        <dbReference type="ARBA" id="ARBA00022679"/>
    </source>
</evidence>
<evidence type="ECO:0000256" key="12">
    <source>
        <dbReference type="ARBA" id="ARBA00049111"/>
    </source>
</evidence>
<evidence type="ECO:0000256" key="4">
    <source>
        <dbReference type="ARBA" id="ARBA00008954"/>
    </source>
</evidence>
<dbReference type="Pfam" id="PF00202">
    <property type="entry name" value="Aminotran_3"/>
    <property type="match status" value="1"/>
</dbReference>
<dbReference type="Proteomes" id="UP000464658">
    <property type="component" value="Chromosome"/>
</dbReference>
<evidence type="ECO:0000256" key="1">
    <source>
        <dbReference type="ARBA" id="ARBA00001933"/>
    </source>
</evidence>